<feature type="domain" description="T6SS Phospholipase effector Tle1-like catalytic" evidence="2">
    <location>
        <begin position="486"/>
        <end position="607"/>
    </location>
</feature>
<feature type="region of interest" description="Disordered" evidence="1">
    <location>
        <begin position="298"/>
        <end position="459"/>
    </location>
</feature>
<proteinExistence type="predicted"/>
<dbReference type="InterPro" id="IPR018712">
    <property type="entry name" value="Tle1-like_cat"/>
</dbReference>
<dbReference type="InterPro" id="IPR029058">
    <property type="entry name" value="AB_hydrolase_fold"/>
</dbReference>
<feature type="compositionally biased region" description="Acidic residues" evidence="1">
    <location>
        <begin position="413"/>
        <end position="423"/>
    </location>
</feature>
<protein>
    <recommendedName>
        <fullName evidence="2">T6SS Phospholipase effector Tle1-like catalytic domain-containing protein</fullName>
    </recommendedName>
</protein>
<gene>
    <name evidence="3" type="ORF">RDB_LOCUS160054</name>
</gene>
<dbReference type="Pfam" id="PF09994">
    <property type="entry name" value="T6SS_Tle1-like_cat"/>
    <property type="match status" value="2"/>
</dbReference>
<feature type="compositionally biased region" description="Acidic residues" evidence="1">
    <location>
        <begin position="374"/>
        <end position="404"/>
    </location>
</feature>
<evidence type="ECO:0000313" key="3">
    <source>
        <dbReference type="EMBL" id="CAE7216185.1"/>
    </source>
</evidence>
<feature type="compositionally biased region" description="Acidic residues" evidence="1">
    <location>
        <begin position="326"/>
        <end position="339"/>
    </location>
</feature>
<evidence type="ECO:0000256" key="1">
    <source>
        <dbReference type="SAM" id="MobiDB-lite"/>
    </source>
</evidence>
<dbReference type="Proteomes" id="UP000663827">
    <property type="component" value="Unassembled WGS sequence"/>
</dbReference>
<comment type="caution">
    <text evidence="3">The sequence shown here is derived from an EMBL/GenBank/DDBJ whole genome shotgun (WGS) entry which is preliminary data.</text>
</comment>
<dbReference type="EMBL" id="CAJNJQ010005060">
    <property type="protein sequence ID" value="CAE7216185.1"/>
    <property type="molecule type" value="Genomic_DNA"/>
</dbReference>
<dbReference type="PANTHER" id="PTHR33840">
    <property type="match status" value="1"/>
</dbReference>
<feature type="compositionally biased region" description="Basic and acidic residues" evidence="1">
    <location>
        <begin position="340"/>
        <end position="349"/>
    </location>
</feature>
<name>A0A8H3E9B4_9AGAM</name>
<evidence type="ECO:0000313" key="4">
    <source>
        <dbReference type="Proteomes" id="UP000663827"/>
    </source>
</evidence>
<accession>A0A8H3E9B4</accession>
<dbReference type="AlphaFoldDB" id="A0A8H3E9B4"/>
<feature type="compositionally biased region" description="Polar residues" evidence="1">
    <location>
        <begin position="353"/>
        <end position="371"/>
    </location>
</feature>
<feature type="compositionally biased region" description="Acidic residues" evidence="1">
    <location>
        <begin position="306"/>
        <end position="318"/>
    </location>
</feature>
<sequence length="831" mass="94857">MSHTLSTIRELPNHKLYKLKLVRTENPVIVVAVLTQKAVNLGVRFDNDRKDYQFNLSDHLGNDDGKWCRGKDFDLTAKDIYLDLSDRENRCLVANLEIEPGSVTPNRVKYNLDEALGLVDYFHPVERETYFRLGVERVRGSPRRTLVLCFDGTSNHFNRQNTNVVKMFELLKKDDPERQMVYYQTGVGTYTSLAWANTIMEGVANTLDEAVAWYLYQHVIDGYKFLMETYRDGDRICLFGFSRGAYTARALAGMLHCVGLLPRHNVEHVEFAYQIYASGGRKESLWQRMQSRATKYYKSFLPPDGTDVEGEGEGEGPEEERRDEDLSSEEDFGGDDEDHGEVPEVKPDEPTQGEVSQVDNQDESNQNESNGNETNEDQANENEANEEANEEEANEDEPNEDEPNEDKPNEDKPNEDEPNEDELKESKEPNNATPKTIKRDKKVSNDIAPRGAPRDVPPPIRAYEIPWSVFPADGALGEGGDSDPRNAVPEAYKQTFCTPITIDFVGVWDTVGSVGALIPQTLPFIDYNPSIKIFRHALALDEDRANFVPSLWDHAKTRKGQNVREVWFRGQHSDVGGGSPPALASRDTHSFLFTKLCNIPLRWMVQQCLENDLSIAFDRGAMYLYRSRGVLEYRPAQLTFDDYKHLERLDLSSEWDPTTVKKVKKGLIPMPKRMRAQILYEKAAFECDRLDIVHEPYDCAAGFFSLWNILEFFPSTRPVQTETGPKLTHRPNCFQPRVVWRRKPSDPIYLHASVLDFLQTGPGDRYKPKVIWCGYNHWDYPRIESYEGADGELKSDEEVKALQEGLNLGWNGPPKLWRLVKDSVSLFVLGI</sequence>
<dbReference type="SUPFAM" id="SSF53474">
    <property type="entry name" value="alpha/beta-Hydrolases"/>
    <property type="match status" value="1"/>
</dbReference>
<reference evidence="3" key="1">
    <citation type="submission" date="2021-01" db="EMBL/GenBank/DDBJ databases">
        <authorList>
            <person name="Kaushik A."/>
        </authorList>
    </citation>
    <scope>NUCLEOTIDE SEQUENCE</scope>
    <source>
        <strain evidence="3">AG5</strain>
    </source>
</reference>
<dbReference type="PANTHER" id="PTHR33840:SF2">
    <property type="entry name" value="TLE1 PHOSPHOLIPASE DOMAIN-CONTAINING PROTEIN"/>
    <property type="match status" value="1"/>
</dbReference>
<feature type="domain" description="T6SS Phospholipase effector Tle1-like catalytic" evidence="2">
    <location>
        <begin position="144"/>
        <end position="292"/>
    </location>
</feature>
<organism evidence="3 4">
    <name type="scientific">Rhizoctonia solani</name>
    <dbReference type="NCBI Taxonomy" id="456999"/>
    <lineage>
        <taxon>Eukaryota</taxon>
        <taxon>Fungi</taxon>
        <taxon>Dikarya</taxon>
        <taxon>Basidiomycota</taxon>
        <taxon>Agaricomycotina</taxon>
        <taxon>Agaricomycetes</taxon>
        <taxon>Cantharellales</taxon>
        <taxon>Ceratobasidiaceae</taxon>
        <taxon>Rhizoctonia</taxon>
    </lineage>
</organism>
<evidence type="ECO:0000259" key="2">
    <source>
        <dbReference type="Pfam" id="PF09994"/>
    </source>
</evidence>